<dbReference type="AlphaFoldDB" id="A0A9Q4C3K9"/>
<name>A0A9Q4C3K9_9EURY</name>
<gene>
    <name evidence="2" type="ORF">EGH25_03080</name>
</gene>
<organism evidence="2 3">
    <name type="scientific">Halorutilus salinus</name>
    <dbReference type="NCBI Taxonomy" id="2487751"/>
    <lineage>
        <taxon>Archaea</taxon>
        <taxon>Methanobacteriati</taxon>
        <taxon>Methanobacteriota</taxon>
        <taxon>Stenosarchaea group</taxon>
        <taxon>Halobacteria</taxon>
        <taxon>Halorutilales</taxon>
        <taxon>Halorutilaceae</taxon>
        <taxon>Halorutilus</taxon>
    </lineage>
</organism>
<dbReference type="RefSeq" id="WP_266086114.1">
    <property type="nucleotide sequence ID" value="NZ_RKLV01000002.1"/>
</dbReference>
<keyword evidence="3" id="KW-1185">Reference proteome</keyword>
<protein>
    <submittedName>
        <fullName evidence="2">Uncharacterized protein</fullName>
    </submittedName>
</protein>
<reference evidence="2" key="1">
    <citation type="submission" date="2022-09" db="EMBL/GenBank/DDBJ databases">
        <title>Haloadaptaus new haloarchaeum isolated from saline soil.</title>
        <authorList>
            <person name="Duran-Viseras A."/>
            <person name="Sanchez-Porro C."/>
            <person name="Ventosa A."/>
        </authorList>
    </citation>
    <scope>NUCLEOTIDE SEQUENCE</scope>
    <source>
        <strain evidence="2">F3-133</strain>
    </source>
</reference>
<evidence type="ECO:0000313" key="3">
    <source>
        <dbReference type="Proteomes" id="UP001149411"/>
    </source>
</evidence>
<feature type="region of interest" description="Disordered" evidence="1">
    <location>
        <begin position="1"/>
        <end position="73"/>
    </location>
</feature>
<dbReference type="Proteomes" id="UP001149411">
    <property type="component" value="Unassembled WGS sequence"/>
</dbReference>
<comment type="caution">
    <text evidence="2">The sequence shown here is derived from an EMBL/GenBank/DDBJ whole genome shotgun (WGS) entry which is preliminary data.</text>
</comment>
<evidence type="ECO:0000313" key="2">
    <source>
        <dbReference type="EMBL" id="MCX2818335.1"/>
    </source>
</evidence>
<feature type="compositionally biased region" description="Basic and acidic residues" evidence="1">
    <location>
        <begin position="1"/>
        <end position="12"/>
    </location>
</feature>
<accession>A0A9Q4C3K9</accession>
<feature type="compositionally biased region" description="Basic and acidic residues" evidence="1">
    <location>
        <begin position="62"/>
        <end position="73"/>
    </location>
</feature>
<sequence length="73" mass="7939">MPRAVESKDDGSVIHNRGGTRRGKGDVAVRLGDCSAYDGSHTAKTAENDTAPYRYCNDDGDGERRQPSPDRTE</sequence>
<proteinExistence type="predicted"/>
<evidence type="ECO:0000256" key="1">
    <source>
        <dbReference type="SAM" id="MobiDB-lite"/>
    </source>
</evidence>
<dbReference type="EMBL" id="RKLV01000002">
    <property type="protein sequence ID" value="MCX2818335.1"/>
    <property type="molecule type" value="Genomic_DNA"/>
</dbReference>